<protein>
    <submittedName>
        <fullName evidence="1">Uncharacterized protein</fullName>
    </submittedName>
</protein>
<gene>
    <name evidence="1" type="ORF">SDC9_187898</name>
</gene>
<evidence type="ECO:0000313" key="1">
    <source>
        <dbReference type="EMBL" id="MPN40362.1"/>
    </source>
</evidence>
<dbReference type="EMBL" id="VSSQ01096722">
    <property type="protein sequence ID" value="MPN40362.1"/>
    <property type="molecule type" value="Genomic_DNA"/>
</dbReference>
<name>A0A645HPH0_9ZZZZ</name>
<proteinExistence type="predicted"/>
<sequence>MKAADAFVVADPEAAIAGCAQGIDPGPGSLFIRFWLPPGETDPVEFKESFGSADPQVTILGLC</sequence>
<accession>A0A645HPH0</accession>
<reference evidence="1" key="1">
    <citation type="submission" date="2019-08" db="EMBL/GenBank/DDBJ databases">
        <authorList>
            <person name="Kucharzyk K."/>
            <person name="Murdoch R.W."/>
            <person name="Higgins S."/>
            <person name="Loffler F."/>
        </authorList>
    </citation>
    <scope>NUCLEOTIDE SEQUENCE</scope>
</reference>
<organism evidence="1">
    <name type="scientific">bioreactor metagenome</name>
    <dbReference type="NCBI Taxonomy" id="1076179"/>
    <lineage>
        <taxon>unclassified sequences</taxon>
        <taxon>metagenomes</taxon>
        <taxon>ecological metagenomes</taxon>
    </lineage>
</organism>
<comment type="caution">
    <text evidence="1">The sequence shown here is derived from an EMBL/GenBank/DDBJ whole genome shotgun (WGS) entry which is preliminary data.</text>
</comment>
<dbReference type="AlphaFoldDB" id="A0A645HPH0"/>